<dbReference type="AlphaFoldDB" id="L1NM49"/>
<keyword evidence="3" id="KW-0731">Sigma factor</keyword>
<dbReference type="NCBIfam" id="TIGR02985">
    <property type="entry name" value="Sig70_bacteroi1"/>
    <property type="match status" value="1"/>
</dbReference>
<evidence type="ECO:0000313" key="8">
    <source>
        <dbReference type="Proteomes" id="UP000010433"/>
    </source>
</evidence>
<dbReference type="SUPFAM" id="SSF88659">
    <property type="entry name" value="Sigma3 and sigma4 domains of RNA polymerase sigma factors"/>
    <property type="match status" value="1"/>
</dbReference>
<dbReference type="Pfam" id="PF08281">
    <property type="entry name" value="Sigma70_r4_2"/>
    <property type="match status" value="1"/>
</dbReference>
<keyword evidence="4" id="KW-0804">Transcription</keyword>
<sequence>MEERIFNNIYKQFYKRSYRFVKSYIHADLATEDIVAESLITLWQKMKEEGNTERNPAPLLFTILRNKAYNYLKHEAVKRAAMENLQDLKSYELSIRIASLEACNPDEIFTEDIYKIIDTTLQQLPLQTQNIFRMSRSEGKSNAEIAAEIALSEKSVEYHITKTLHALRIALKDYLVVFLFFFA</sequence>
<keyword evidence="8" id="KW-1185">Reference proteome</keyword>
<comment type="caution">
    <text evidence="7">The sequence shown here is derived from an EMBL/GenBank/DDBJ whole genome shotgun (WGS) entry which is preliminary data.</text>
</comment>
<evidence type="ECO:0000256" key="3">
    <source>
        <dbReference type="ARBA" id="ARBA00023082"/>
    </source>
</evidence>
<dbReference type="InterPro" id="IPR013249">
    <property type="entry name" value="RNA_pol_sigma70_r4_t2"/>
</dbReference>
<dbReference type="GO" id="GO:0016987">
    <property type="term" value="F:sigma factor activity"/>
    <property type="evidence" value="ECO:0007669"/>
    <property type="project" value="UniProtKB-KW"/>
</dbReference>
<reference evidence="7 8" key="1">
    <citation type="submission" date="2012-05" db="EMBL/GenBank/DDBJ databases">
        <authorList>
            <person name="Weinstock G."/>
            <person name="Sodergren E."/>
            <person name="Lobos E.A."/>
            <person name="Fulton L."/>
            <person name="Fulton R."/>
            <person name="Courtney L."/>
            <person name="Fronick C."/>
            <person name="O'Laughlin M."/>
            <person name="Godfrey J."/>
            <person name="Wilson R.M."/>
            <person name="Miner T."/>
            <person name="Farmer C."/>
            <person name="Delehaunty K."/>
            <person name="Cordes M."/>
            <person name="Minx P."/>
            <person name="Tomlinson C."/>
            <person name="Chen J."/>
            <person name="Wollam A."/>
            <person name="Pepin K.H."/>
            <person name="Bhonagiri V."/>
            <person name="Zhang X."/>
            <person name="Suruliraj S."/>
            <person name="Warren W."/>
            <person name="Mitreva M."/>
            <person name="Mardis E.R."/>
            <person name="Wilson R.K."/>
        </authorList>
    </citation>
    <scope>NUCLEOTIDE SEQUENCE [LARGE SCALE GENOMIC DNA]</scope>
    <source>
        <strain evidence="7 8">F0055</strain>
    </source>
</reference>
<evidence type="ECO:0000259" key="5">
    <source>
        <dbReference type="Pfam" id="PF04542"/>
    </source>
</evidence>
<evidence type="ECO:0000256" key="2">
    <source>
        <dbReference type="ARBA" id="ARBA00023015"/>
    </source>
</evidence>
<dbReference type="RefSeq" id="WP_009161937.1">
    <property type="nucleotide sequence ID" value="NZ_KB290978.1"/>
</dbReference>
<dbReference type="InterPro" id="IPR036388">
    <property type="entry name" value="WH-like_DNA-bd_sf"/>
</dbReference>
<evidence type="ECO:0000256" key="1">
    <source>
        <dbReference type="ARBA" id="ARBA00010641"/>
    </source>
</evidence>
<dbReference type="InterPro" id="IPR014284">
    <property type="entry name" value="RNA_pol_sigma-70_dom"/>
</dbReference>
<dbReference type="SUPFAM" id="SSF88946">
    <property type="entry name" value="Sigma2 domain of RNA polymerase sigma factors"/>
    <property type="match status" value="1"/>
</dbReference>
<dbReference type="NCBIfam" id="TIGR02937">
    <property type="entry name" value="sigma70-ECF"/>
    <property type="match status" value="1"/>
</dbReference>
<dbReference type="GO" id="GO:0003677">
    <property type="term" value="F:DNA binding"/>
    <property type="evidence" value="ECO:0007669"/>
    <property type="project" value="InterPro"/>
</dbReference>
<dbReference type="Pfam" id="PF04542">
    <property type="entry name" value="Sigma70_r2"/>
    <property type="match status" value="1"/>
</dbReference>
<dbReference type="EMBL" id="AMEP01000007">
    <property type="protein sequence ID" value="EKY04320.1"/>
    <property type="molecule type" value="Genomic_DNA"/>
</dbReference>
<dbReference type="InterPro" id="IPR039425">
    <property type="entry name" value="RNA_pol_sigma-70-like"/>
</dbReference>
<proteinExistence type="inferred from homology"/>
<gene>
    <name evidence="7" type="ORF">HMPREF9151_00038</name>
</gene>
<dbReference type="STRING" id="1127699.HMPREF9151_00038"/>
<accession>L1NM49</accession>
<dbReference type="OrthoDB" id="1453134at2"/>
<dbReference type="GO" id="GO:0006352">
    <property type="term" value="P:DNA-templated transcription initiation"/>
    <property type="evidence" value="ECO:0007669"/>
    <property type="project" value="InterPro"/>
</dbReference>
<dbReference type="Proteomes" id="UP000010433">
    <property type="component" value="Unassembled WGS sequence"/>
</dbReference>
<dbReference type="InterPro" id="IPR014327">
    <property type="entry name" value="RNA_pol_sigma70_bacteroid"/>
</dbReference>
<dbReference type="HOGENOM" id="CLU_047691_4_0_10"/>
<dbReference type="InterPro" id="IPR013325">
    <property type="entry name" value="RNA_pol_sigma_r2"/>
</dbReference>
<dbReference type="Gene3D" id="1.10.10.10">
    <property type="entry name" value="Winged helix-like DNA-binding domain superfamily/Winged helix DNA-binding domain"/>
    <property type="match status" value="1"/>
</dbReference>
<keyword evidence="2" id="KW-0805">Transcription regulation</keyword>
<evidence type="ECO:0000259" key="6">
    <source>
        <dbReference type="Pfam" id="PF08281"/>
    </source>
</evidence>
<dbReference type="PANTHER" id="PTHR43133">
    <property type="entry name" value="RNA POLYMERASE ECF-TYPE SIGMA FACTO"/>
    <property type="match status" value="1"/>
</dbReference>
<name>L1NM49_9BACT</name>
<evidence type="ECO:0000256" key="4">
    <source>
        <dbReference type="ARBA" id="ARBA00023163"/>
    </source>
</evidence>
<feature type="domain" description="RNA polymerase sigma-70 region 2" evidence="5">
    <location>
        <begin position="9"/>
        <end position="75"/>
    </location>
</feature>
<dbReference type="Gene3D" id="1.10.1740.10">
    <property type="match status" value="1"/>
</dbReference>
<dbReference type="InterPro" id="IPR013324">
    <property type="entry name" value="RNA_pol_sigma_r3/r4-like"/>
</dbReference>
<dbReference type="InterPro" id="IPR007627">
    <property type="entry name" value="RNA_pol_sigma70_r2"/>
</dbReference>
<dbReference type="PATRIC" id="fig|1127699.3.peg.31"/>
<comment type="similarity">
    <text evidence="1">Belongs to the sigma-70 factor family. ECF subfamily.</text>
</comment>
<feature type="domain" description="RNA polymerase sigma factor 70 region 4 type 2" evidence="6">
    <location>
        <begin position="116"/>
        <end position="164"/>
    </location>
</feature>
<evidence type="ECO:0000313" key="7">
    <source>
        <dbReference type="EMBL" id="EKY04320.1"/>
    </source>
</evidence>
<protein>
    <submittedName>
        <fullName evidence="7">RNA polymerase sigma-70 factor</fullName>
    </submittedName>
</protein>
<organism evidence="7 8">
    <name type="scientific">Hoylesella saccharolytica F0055</name>
    <dbReference type="NCBI Taxonomy" id="1127699"/>
    <lineage>
        <taxon>Bacteria</taxon>
        <taxon>Pseudomonadati</taxon>
        <taxon>Bacteroidota</taxon>
        <taxon>Bacteroidia</taxon>
        <taxon>Bacteroidales</taxon>
        <taxon>Prevotellaceae</taxon>
        <taxon>Hoylesella</taxon>
    </lineage>
</organism>
<dbReference type="PANTHER" id="PTHR43133:SF46">
    <property type="entry name" value="RNA POLYMERASE SIGMA-70 FACTOR ECF SUBFAMILY"/>
    <property type="match status" value="1"/>
</dbReference>